<evidence type="ECO:0000313" key="8">
    <source>
        <dbReference type="Proteomes" id="UP000105122"/>
    </source>
</evidence>
<comment type="subcellular location">
    <subcellularLocation>
        <location evidence="1">Virion tegument</location>
    </subcellularLocation>
</comment>
<dbReference type="InterPro" id="IPR010340">
    <property type="entry name" value="Herpes_UL11/UL32"/>
</dbReference>
<keyword evidence="5" id="KW-0946">Virion</keyword>
<name>A0A0F6R488_RCMVE</name>
<evidence type="ECO:0000256" key="5">
    <source>
        <dbReference type="ARBA" id="ARBA00022844"/>
    </source>
</evidence>
<feature type="compositionally biased region" description="Polar residues" evidence="6">
    <location>
        <begin position="364"/>
        <end position="380"/>
    </location>
</feature>
<keyword evidence="4" id="KW-0920">Virion tegument</keyword>
<evidence type="ECO:0000256" key="6">
    <source>
        <dbReference type="SAM" id="MobiDB-lite"/>
    </source>
</evidence>
<comment type="similarity">
    <text evidence="2">Belongs to the herpesviridae large structural phosphoprotein family.</text>
</comment>
<feature type="compositionally biased region" description="Acidic residues" evidence="6">
    <location>
        <begin position="600"/>
        <end position="616"/>
    </location>
</feature>
<protein>
    <submittedName>
        <fullName evidence="7">A32</fullName>
    </submittedName>
</protein>
<dbReference type="Proteomes" id="UP000105122">
    <property type="component" value="Segment"/>
</dbReference>
<organism evidence="7 8">
    <name type="scientific">Rat cytomegalovirus ALL-03</name>
    <dbReference type="NCBI Taxonomy" id="1640278"/>
    <lineage>
        <taxon>Viruses</taxon>
        <taxon>Duplodnaviria</taxon>
        <taxon>Heunggongvirae</taxon>
        <taxon>Peploviricota</taxon>
        <taxon>Herviviricetes</taxon>
        <taxon>Herpesvirales</taxon>
        <taxon>Orthoherpesviridae</taxon>
        <taxon>Betaherpesvirinae</taxon>
        <taxon>Muromegalovirus</taxon>
        <taxon>Muromegalovirus muridbeta8</taxon>
        <taxon>Rat cytomegalovirus (isolate England)</taxon>
    </lineage>
</organism>
<sequence>MGTLGFIRLSRRAVRRIKRFLDNFDNAQTLNLCSHDDILTEARGHDLSTETECYNELILWLRYLEALLSKRPTHLTLLTNIRQEYAKLFTFVLAQNELVAFHGLSDIDVLGSAIYAEDYLPRIDIFLDGLHSLCQFLSSKRFGRSDNMGFVGLRPEEVNRLMRNVKAASENLINYELLEVRDVHNEDPHIICLNRLVYLCRLAYAMTRSWKDLCDMCVNRINMLRRRLVVSLQDVPTFSRVYFRNALENPVDHETAHSLLRRVEEDFLLIKNALRWGDPNWNADSDAESSDSESVPGIGAEYEIGEGDVDKDRNGGGAGIGNDSEEYKKFINRCKLEDKFYGPIRLPKYSGENVRESDSDKPSRQSSPLRSPVNTGQSSPGFDAASLKSDQPYHKSGSSSPTKSPSSPRSLKGISFEDEMRREEEARRQLEAERAEWEAQEKFKKELNAKMEKVASVKENHGDDSFNVTGDYVTLPSSLSSLNAKKTGRKSGGVSLGKVPKIKHSDKVKATYKSRPLKPPDDEYYWDDIEPFMTKNVSPLHVEDFEGLRLGLEGLNLDKSGPAEKEETKFKPVHVKKLAESPFVLDETSDSSGITVIQNEEPETSEKEDNDVTLIQ</sequence>
<evidence type="ECO:0000313" key="7">
    <source>
        <dbReference type="EMBL" id="AKE44208.1"/>
    </source>
</evidence>
<dbReference type="GO" id="GO:0005198">
    <property type="term" value="F:structural molecule activity"/>
    <property type="evidence" value="ECO:0007669"/>
    <property type="project" value="InterPro"/>
</dbReference>
<gene>
    <name evidence="7" type="primary">a32</name>
</gene>
<accession>A0A0F6R488</accession>
<evidence type="ECO:0000256" key="2">
    <source>
        <dbReference type="ARBA" id="ARBA00010295"/>
    </source>
</evidence>
<reference evidence="7 8" key="1">
    <citation type="journal article" date="2015" name="Genome Announc.">
        <title>Complete Genome Sequence of Rat Cytomegalovirus Strain ALL-03 (Malaysian Strain).</title>
        <authorList>
            <person name="Balakrishnan K.N."/>
            <person name="Abdullah A.A."/>
            <person name="Camalxaman S.N."/>
            <person name="Quah Y.W."/>
            <person name="Abba Y."/>
            <person name="Hani H."/>
            <person name="Loh H.S."/>
            <person name="Kamal F.M."/>
            <person name="Zeenathul N.A."/>
            <person name="Aini I."/>
            <person name="Omar A.R."/>
            <person name="Noordin M.M."/>
            <person name="Mohd Azmi M.L."/>
        </authorList>
    </citation>
    <scope>NUCLEOTIDE SEQUENCE [LARGE SCALE GENOMIC DNA]</scope>
    <source>
        <strain evidence="7">ALL-03</strain>
    </source>
</reference>
<feature type="region of interest" description="Disordered" evidence="6">
    <location>
        <begin position="347"/>
        <end position="433"/>
    </location>
</feature>
<feature type="region of interest" description="Disordered" evidence="6">
    <location>
        <begin position="281"/>
        <end position="324"/>
    </location>
</feature>
<dbReference type="EMBL" id="KP967684">
    <property type="protein sequence ID" value="AKE44208.1"/>
    <property type="molecule type" value="Genomic_DNA"/>
</dbReference>
<dbReference type="Pfam" id="PF06070">
    <property type="entry name" value="Herpes_UL32"/>
    <property type="match status" value="1"/>
</dbReference>
<feature type="compositionally biased region" description="Basic and acidic residues" evidence="6">
    <location>
        <begin position="418"/>
        <end position="433"/>
    </location>
</feature>
<keyword evidence="3" id="KW-0597">Phosphoprotein</keyword>
<proteinExistence type="inferred from homology"/>
<evidence type="ECO:0000256" key="3">
    <source>
        <dbReference type="ARBA" id="ARBA00022553"/>
    </source>
</evidence>
<feature type="compositionally biased region" description="Low complexity" evidence="6">
    <location>
        <begin position="395"/>
        <end position="412"/>
    </location>
</feature>
<evidence type="ECO:0000256" key="1">
    <source>
        <dbReference type="ARBA" id="ARBA00004535"/>
    </source>
</evidence>
<feature type="region of interest" description="Disordered" evidence="6">
    <location>
        <begin position="581"/>
        <end position="616"/>
    </location>
</feature>
<feature type="compositionally biased region" description="Basic and acidic residues" evidence="6">
    <location>
        <begin position="353"/>
        <end position="363"/>
    </location>
</feature>
<evidence type="ECO:0000256" key="4">
    <source>
        <dbReference type="ARBA" id="ARBA00022580"/>
    </source>
</evidence>
<dbReference type="GO" id="GO:0019033">
    <property type="term" value="C:viral tegument"/>
    <property type="evidence" value="ECO:0007669"/>
    <property type="project" value="UniProtKB-SubCell"/>
</dbReference>